<evidence type="ECO:0000313" key="3">
    <source>
        <dbReference type="Proteomes" id="UP000002051"/>
    </source>
</evidence>
<reference evidence="2" key="3">
    <citation type="submission" date="2015-04" db="UniProtKB">
        <authorList>
            <consortium name="EnsemblPlants"/>
        </authorList>
    </citation>
    <scope>IDENTIFICATION</scope>
    <source>
        <strain evidence="2">cv. Jemalong A17</strain>
    </source>
</reference>
<accession>G7J8Q1</accession>
<evidence type="ECO:0000313" key="1">
    <source>
        <dbReference type="EMBL" id="AES70928.1"/>
    </source>
</evidence>
<dbReference type="Proteomes" id="UP000002051">
    <property type="component" value="Chromosome 3"/>
</dbReference>
<sequence>MTSNKFYVAGISYLSKVISKGLSTSELYDTAVAALGKICEFHRDNTGSMILSGHNRLGTEEAINQMMDFIVQHEGMEIGTEEASSTIPSSSY</sequence>
<dbReference type="HOGENOM" id="CLU_2416600_0_0_1"/>
<reference evidence="1 3" key="1">
    <citation type="journal article" date="2011" name="Nature">
        <title>The Medicago genome provides insight into the evolution of rhizobial symbioses.</title>
        <authorList>
            <person name="Young N.D."/>
            <person name="Debelle F."/>
            <person name="Oldroyd G.E."/>
            <person name="Geurts R."/>
            <person name="Cannon S.B."/>
            <person name="Udvardi M.K."/>
            <person name="Benedito V.A."/>
            <person name="Mayer K.F."/>
            <person name="Gouzy J."/>
            <person name="Schoof H."/>
            <person name="Van de Peer Y."/>
            <person name="Proost S."/>
            <person name="Cook D.R."/>
            <person name="Meyers B.C."/>
            <person name="Spannagl M."/>
            <person name="Cheung F."/>
            <person name="De Mita S."/>
            <person name="Krishnakumar V."/>
            <person name="Gundlach H."/>
            <person name="Zhou S."/>
            <person name="Mudge J."/>
            <person name="Bharti A.K."/>
            <person name="Murray J.D."/>
            <person name="Naoumkina M.A."/>
            <person name="Rosen B."/>
            <person name="Silverstein K.A."/>
            <person name="Tang H."/>
            <person name="Rombauts S."/>
            <person name="Zhao P.X."/>
            <person name="Zhou P."/>
            <person name="Barbe V."/>
            <person name="Bardou P."/>
            <person name="Bechner M."/>
            <person name="Bellec A."/>
            <person name="Berger A."/>
            <person name="Berges H."/>
            <person name="Bidwell S."/>
            <person name="Bisseling T."/>
            <person name="Choisne N."/>
            <person name="Couloux A."/>
            <person name="Denny R."/>
            <person name="Deshpande S."/>
            <person name="Dai X."/>
            <person name="Doyle J.J."/>
            <person name="Dudez A.M."/>
            <person name="Farmer A.D."/>
            <person name="Fouteau S."/>
            <person name="Franken C."/>
            <person name="Gibelin C."/>
            <person name="Gish J."/>
            <person name="Goldstein S."/>
            <person name="Gonzalez A.J."/>
            <person name="Green P.J."/>
            <person name="Hallab A."/>
            <person name="Hartog M."/>
            <person name="Hua A."/>
            <person name="Humphray S.J."/>
            <person name="Jeong D.H."/>
            <person name="Jing Y."/>
            <person name="Jocker A."/>
            <person name="Kenton S.M."/>
            <person name="Kim D.J."/>
            <person name="Klee K."/>
            <person name="Lai H."/>
            <person name="Lang C."/>
            <person name="Lin S."/>
            <person name="Macmil S.L."/>
            <person name="Magdelenat G."/>
            <person name="Matthews L."/>
            <person name="McCorrison J."/>
            <person name="Monaghan E.L."/>
            <person name="Mun J.H."/>
            <person name="Najar F.Z."/>
            <person name="Nicholson C."/>
            <person name="Noirot C."/>
            <person name="O'Bleness M."/>
            <person name="Paule C.R."/>
            <person name="Poulain J."/>
            <person name="Prion F."/>
            <person name="Qin B."/>
            <person name="Qu C."/>
            <person name="Retzel E.F."/>
            <person name="Riddle C."/>
            <person name="Sallet E."/>
            <person name="Samain S."/>
            <person name="Samson N."/>
            <person name="Sanders I."/>
            <person name="Saurat O."/>
            <person name="Scarpelli C."/>
            <person name="Schiex T."/>
            <person name="Segurens B."/>
            <person name="Severin A.J."/>
            <person name="Sherrier D.J."/>
            <person name="Shi R."/>
            <person name="Sims S."/>
            <person name="Singer S.R."/>
            <person name="Sinharoy S."/>
            <person name="Sterck L."/>
            <person name="Viollet A."/>
            <person name="Wang B.B."/>
            <person name="Wang K."/>
            <person name="Wang M."/>
            <person name="Wang X."/>
            <person name="Warfsmann J."/>
            <person name="Weissenbach J."/>
            <person name="White D.D."/>
            <person name="White J.D."/>
            <person name="Wiley G.B."/>
            <person name="Wincker P."/>
            <person name="Xing Y."/>
            <person name="Yang L."/>
            <person name="Yao Z."/>
            <person name="Ying F."/>
            <person name="Zhai J."/>
            <person name="Zhou L."/>
            <person name="Zuber A."/>
            <person name="Denarie J."/>
            <person name="Dixon R.A."/>
            <person name="May G.D."/>
            <person name="Schwartz D.C."/>
            <person name="Rogers J."/>
            <person name="Quetier F."/>
            <person name="Town C.D."/>
            <person name="Roe B.A."/>
        </authorList>
    </citation>
    <scope>NUCLEOTIDE SEQUENCE [LARGE SCALE GENOMIC DNA]</scope>
    <source>
        <strain evidence="1">A17</strain>
        <strain evidence="2 3">cv. Jemalong A17</strain>
    </source>
</reference>
<keyword evidence="3" id="KW-1185">Reference proteome</keyword>
<dbReference type="AlphaFoldDB" id="G7J8Q1"/>
<organism evidence="1 3">
    <name type="scientific">Medicago truncatula</name>
    <name type="common">Barrel medic</name>
    <name type="synonym">Medicago tribuloides</name>
    <dbReference type="NCBI Taxonomy" id="3880"/>
    <lineage>
        <taxon>Eukaryota</taxon>
        <taxon>Viridiplantae</taxon>
        <taxon>Streptophyta</taxon>
        <taxon>Embryophyta</taxon>
        <taxon>Tracheophyta</taxon>
        <taxon>Spermatophyta</taxon>
        <taxon>Magnoliopsida</taxon>
        <taxon>eudicotyledons</taxon>
        <taxon>Gunneridae</taxon>
        <taxon>Pentapetalae</taxon>
        <taxon>rosids</taxon>
        <taxon>fabids</taxon>
        <taxon>Fabales</taxon>
        <taxon>Fabaceae</taxon>
        <taxon>Papilionoideae</taxon>
        <taxon>50 kb inversion clade</taxon>
        <taxon>NPAAA clade</taxon>
        <taxon>Hologalegina</taxon>
        <taxon>IRL clade</taxon>
        <taxon>Trifolieae</taxon>
        <taxon>Medicago</taxon>
    </lineage>
</organism>
<evidence type="ECO:0000313" key="2">
    <source>
        <dbReference type="EnsemblPlants" id="AES70928"/>
    </source>
</evidence>
<dbReference type="EMBL" id="CM001219">
    <property type="protein sequence ID" value="AES70928.1"/>
    <property type="molecule type" value="Genomic_DNA"/>
</dbReference>
<protein>
    <submittedName>
        <fullName evidence="1 2">Uncharacterized protein</fullName>
    </submittedName>
</protein>
<proteinExistence type="predicted"/>
<gene>
    <name evidence="1" type="ordered locus">MTR_3g065000</name>
</gene>
<dbReference type="EnsemblPlants" id="AES70928">
    <property type="protein sequence ID" value="AES70928"/>
    <property type="gene ID" value="MTR_3g065000"/>
</dbReference>
<dbReference type="PaxDb" id="3880-AES70928"/>
<name>G7J8Q1_MEDTR</name>
<reference evidence="1 3" key="2">
    <citation type="journal article" date="2014" name="BMC Genomics">
        <title>An improved genome release (version Mt4.0) for the model legume Medicago truncatula.</title>
        <authorList>
            <person name="Tang H."/>
            <person name="Krishnakumar V."/>
            <person name="Bidwell S."/>
            <person name="Rosen B."/>
            <person name="Chan A."/>
            <person name="Zhou S."/>
            <person name="Gentzbittel L."/>
            <person name="Childs K.L."/>
            <person name="Yandell M."/>
            <person name="Gundlach H."/>
            <person name="Mayer K.F."/>
            <person name="Schwartz D.C."/>
            <person name="Town C.D."/>
        </authorList>
    </citation>
    <scope>GENOME REANNOTATION</scope>
    <source>
        <strain evidence="2 3">cv. Jemalong A17</strain>
    </source>
</reference>